<sequence>MPILSNCDNIIAFSIHLVKLMSKWEKRALQMAAIIGMGTYPTALLAFHNGLIDFGKRTIVYNVSDEIVDMVESELDKLKNLLMKVNTNIAVTDSLDPEWRGGFYFRNGFELLLPLRAVAKNLSELPKMKQIVNVKTNGFLLGKRKFLDTTTDIGKHIFDDYFLSEAARRFLIRRELLRANSRQFILVPVSMWILLSSVVCLSFMCLMRYGRIVSYGSLAVLMPLAAVIFQNAMRNFFSQSEMMLDYNACADSPEYVEGARQYLNSSAATNLRIRNALGDLESEFIAANGDSVGDSWPYSKRLKAIQKLAAEQSQKNNSTTNNSHK</sequence>
<reference evidence="2" key="2">
    <citation type="submission" date="2012-12" db="EMBL/GenBank/DDBJ databases">
        <authorList>
            <person name="Gao Y.W."/>
            <person name="Fan S.T."/>
            <person name="Sun H.T."/>
            <person name="Wang Z."/>
            <person name="Gao X.L."/>
            <person name="Li Y.G."/>
            <person name="Wang T.C."/>
            <person name="Zhang K."/>
            <person name="Xu W.W."/>
            <person name="Yu Z.J."/>
            <person name="Xia X.Z."/>
        </authorList>
    </citation>
    <scope>NUCLEOTIDE SEQUENCE</scope>
    <source>
        <strain evidence="2">FR3</strain>
    </source>
</reference>
<name>A0A0J9XR94_BRUMA</name>
<dbReference type="OMA" id="EWRGGFY"/>
<dbReference type="GO" id="GO:0016020">
    <property type="term" value="C:membrane"/>
    <property type="evidence" value="ECO:0007669"/>
    <property type="project" value="TreeGrafter"/>
</dbReference>
<dbReference type="AlphaFoldDB" id="A0A0J9XR94"/>
<dbReference type="PANTHER" id="PTHR21824:SF3">
    <property type="entry name" value="DUF5683 DOMAIN-CONTAINING PROTEIN"/>
    <property type="match status" value="1"/>
</dbReference>
<keyword evidence="1" id="KW-0472">Membrane</keyword>
<keyword evidence="1" id="KW-0812">Transmembrane</keyword>
<keyword evidence="1" id="KW-1133">Transmembrane helix</keyword>
<feature type="transmembrane region" description="Helical" evidence="1">
    <location>
        <begin position="215"/>
        <end position="233"/>
    </location>
</feature>
<organism evidence="2">
    <name type="scientific">Brugia malayi</name>
    <name type="common">Filarial nematode worm</name>
    <dbReference type="NCBI Taxonomy" id="6279"/>
    <lineage>
        <taxon>Eukaryota</taxon>
        <taxon>Metazoa</taxon>
        <taxon>Ecdysozoa</taxon>
        <taxon>Nematoda</taxon>
        <taxon>Chromadorea</taxon>
        <taxon>Rhabditida</taxon>
        <taxon>Spirurina</taxon>
        <taxon>Spiruromorpha</taxon>
        <taxon>Filarioidea</taxon>
        <taxon>Onchocercidae</taxon>
        <taxon>Brugia</taxon>
    </lineage>
</organism>
<feature type="transmembrane region" description="Helical" evidence="1">
    <location>
        <begin position="184"/>
        <end position="209"/>
    </location>
</feature>
<evidence type="ECO:0000313" key="2">
    <source>
        <dbReference type="EMBL" id="CDP93609.1"/>
    </source>
</evidence>
<dbReference type="PANTHER" id="PTHR21824">
    <property type="entry name" value="TRANSMEMBRANE PROTEIN 177"/>
    <property type="match status" value="1"/>
</dbReference>
<dbReference type="EMBL" id="LN856890">
    <property type="protein sequence ID" value="CDP93609.1"/>
    <property type="molecule type" value="Genomic_DNA"/>
</dbReference>
<protein>
    <submittedName>
        <fullName evidence="2">Bm9337, isoform a</fullName>
    </submittedName>
</protein>
<dbReference type="WormBase" id="Bm9337a">
    <property type="protein sequence ID" value="BM46408"/>
    <property type="gene ID" value="WBGene00229598"/>
</dbReference>
<evidence type="ECO:0000256" key="1">
    <source>
        <dbReference type="SAM" id="Phobius"/>
    </source>
</evidence>
<gene>
    <name evidence="2 3" type="ORF">Bm9337</name>
    <name evidence="2" type="ORF">BM_Bm9337</name>
</gene>
<proteinExistence type="predicted"/>
<accession>A0A0J9XR94</accession>
<evidence type="ECO:0000313" key="3">
    <source>
        <dbReference type="WormBase" id="Bm9337a"/>
    </source>
</evidence>
<dbReference type="InterPro" id="IPR026620">
    <property type="entry name" value="TMEM177"/>
</dbReference>
<reference evidence="2" key="1">
    <citation type="journal article" date="2007" name="Science">
        <title>Draft genome of the filarial nematode parasite Brugia malayi.</title>
        <authorList>
            <person name="Ghedin E."/>
            <person name="Wang S."/>
            <person name="Spiro D."/>
            <person name="Caler E."/>
            <person name="Zhao Q."/>
            <person name="Crabtree J."/>
            <person name="Allen J.E."/>
            <person name="Delcher A.L."/>
            <person name="Guiliano D.B."/>
            <person name="Miranda-Saavedra D."/>
            <person name="Angiuoli S.V."/>
            <person name="Creasy T."/>
            <person name="Amedeo P."/>
            <person name="Haas B."/>
            <person name="El-Sayed N.M."/>
            <person name="Wortman J.R."/>
            <person name="Feldblyum T."/>
            <person name="Tallon L."/>
            <person name="Schatz M."/>
            <person name="Shumway M."/>
            <person name="Koo H."/>
            <person name="Salzberg S.L."/>
            <person name="Schobel S."/>
            <person name="Pertea M."/>
            <person name="Pop M."/>
            <person name="White O."/>
            <person name="Barton G.J."/>
            <person name="Carlow C.K."/>
            <person name="Crawford M.J."/>
            <person name="Daub J."/>
            <person name="Dimmic M.W."/>
            <person name="Estes C.F."/>
            <person name="Foster J.M."/>
            <person name="Ganatra M."/>
            <person name="Gregory W.F."/>
            <person name="Johnson N.M."/>
            <person name="Jin J."/>
            <person name="Komuniecki R."/>
            <person name="Korf I."/>
            <person name="Kumar S."/>
            <person name="Laney S."/>
            <person name="Li B.W."/>
            <person name="Li W."/>
            <person name="Lindblom T.H."/>
            <person name="Lustigman S."/>
            <person name="Ma D."/>
            <person name="Maina C.V."/>
            <person name="Martin D.M."/>
            <person name="McCarter J.P."/>
            <person name="McReynolds L."/>
            <person name="Mitreva M."/>
            <person name="Nutman T.B."/>
            <person name="Parkinson J."/>
            <person name="Peregrin-Alvarez J.M."/>
            <person name="Poole C."/>
            <person name="Ren Q."/>
            <person name="Saunders L."/>
            <person name="Sluder A.E."/>
            <person name="Smith K."/>
            <person name="Stanke M."/>
            <person name="Unnasch T.R."/>
            <person name="Ware J."/>
            <person name="Wei A.D."/>
            <person name="Weil G."/>
            <person name="Williams D.J."/>
            <person name="Zhang Y."/>
            <person name="Williams S.A."/>
            <person name="Fraser-Liggett C."/>
            <person name="Slatko B."/>
            <person name="Blaxter M.L."/>
            <person name="Scott A.L."/>
        </authorList>
    </citation>
    <scope>NUCLEOTIDE SEQUENCE</scope>
    <source>
        <strain evidence="2">FR3</strain>
    </source>
</reference>
<feature type="transmembrane region" description="Helical" evidence="1">
    <location>
        <begin position="28"/>
        <end position="47"/>
    </location>
</feature>